<organism evidence="4 5">
    <name type="scientific">Lactuca saligna</name>
    <name type="common">Willowleaf lettuce</name>
    <dbReference type="NCBI Taxonomy" id="75948"/>
    <lineage>
        <taxon>Eukaryota</taxon>
        <taxon>Viridiplantae</taxon>
        <taxon>Streptophyta</taxon>
        <taxon>Embryophyta</taxon>
        <taxon>Tracheophyta</taxon>
        <taxon>Spermatophyta</taxon>
        <taxon>Magnoliopsida</taxon>
        <taxon>eudicotyledons</taxon>
        <taxon>Gunneridae</taxon>
        <taxon>Pentapetalae</taxon>
        <taxon>asterids</taxon>
        <taxon>campanulids</taxon>
        <taxon>Asterales</taxon>
        <taxon>Asteraceae</taxon>
        <taxon>Cichorioideae</taxon>
        <taxon>Cichorieae</taxon>
        <taxon>Lactucinae</taxon>
        <taxon>Lactuca</taxon>
    </lineage>
</organism>
<protein>
    <recommendedName>
        <fullName evidence="3">X8 domain-containing protein</fullName>
    </recommendedName>
</protein>
<gene>
    <name evidence="4" type="ORF">LSALG_LOCUS18334</name>
</gene>
<dbReference type="GO" id="GO:0009506">
    <property type="term" value="C:plasmodesma"/>
    <property type="evidence" value="ECO:0007669"/>
    <property type="project" value="UniProtKB-ARBA"/>
</dbReference>
<evidence type="ECO:0000259" key="3">
    <source>
        <dbReference type="SMART" id="SM00768"/>
    </source>
</evidence>
<dbReference type="PANTHER" id="PTHR31044:SF52">
    <property type="entry name" value="OS01G0631500 PROTEIN"/>
    <property type="match status" value="1"/>
</dbReference>
<feature type="domain" description="X8" evidence="3">
    <location>
        <begin position="23"/>
        <end position="92"/>
    </location>
</feature>
<evidence type="ECO:0000313" key="5">
    <source>
        <dbReference type="Proteomes" id="UP001177003"/>
    </source>
</evidence>
<dbReference type="SMART" id="SM00768">
    <property type="entry name" value="X8"/>
    <property type="match status" value="1"/>
</dbReference>
<reference evidence="4" key="1">
    <citation type="submission" date="2023-04" db="EMBL/GenBank/DDBJ databases">
        <authorList>
            <person name="Vijverberg K."/>
            <person name="Xiong W."/>
            <person name="Schranz E."/>
        </authorList>
    </citation>
    <scope>NUCLEOTIDE SEQUENCE</scope>
</reference>
<sequence>MTPRTRLTVWLEMVLIGRCCRLLWIGLVDRGKVDCSAMVQGAPCYEPDTVAAHATYAFDAYYHRMAMAEGTCDFNGVATVTTTDPSHGSCIFPGSNGSNGTFINGTSLAPSSNSTSGSLSTFNESNSVSFMRLFVVLLLSGVFL</sequence>
<keyword evidence="1 2" id="KW-0732">Signal</keyword>
<dbReference type="Gene3D" id="1.20.58.1040">
    <property type="match status" value="1"/>
</dbReference>
<dbReference type="EMBL" id="OX465080">
    <property type="protein sequence ID" value="CAI9278472.1"/>
    <property type="molecule type" value="Genomic_DNA"/>
</dbReference>
<dbReference type="Proteomes" id="UP001177003">
    <property type="component" value="Chromosome 4"/>
</dbReference>
<accession>A0AA36E1H6</accession>
<dbReference type="InterPro" id="IPR012946">
    <property type="entry name" value="X8"/>
</dbReference>
<dbReference type="PANTHER" id="PTHR31044">
    <property type="entry name" value="BETA-1,3 GLUCANASE"/>
    <property type="match status" value="1"/>
</dbReference>
<evidence type="ECO:0000313" key="4">
    <source>
        <dbReference type="EMBL" id="CAI9278472.1"/>
    </source>
</evidence>
<dbReference type="InterPro" id="IPR044788">
    <property type="entry name" value="X8_dom_prot"/>
</dbReference>
<evidence type="ECO:0000256" key="2">
    <source>
        <dbReference type="SAM" id="SignalP"/>
    </source>
</evidence>
<name>A0AA36E1H6_LACSI</name>
<keyword evidence="5" id="KW-1185">Reference proteome</keyword>
<feature type="chain" id="PRO_5041467967" description="X8 domain-containing protein" evidence="2">
    <location>
        <begin position="22"/>
        <end position="144"/>
    </location>
</feature>
<dbReference type="AlphaFoldDB" id="A0AA36E1H6"/>
<proteinExistence type="predicted"/>
<evidence type="ECO:0000256" key="1">
    <source>
        <dbReference type="ARBA" id="ARBA00022729"/>
    </source>
</evidence>
<dbReference type="Pfam" id="PF07983">
    <property type="entry name" value="X8"/>
    <property type="match status" value="1"/>
</dbReference>
<feature type="signal peptide" evidence="2">
    <location>
        <begin position="1"/>
        <end position="21"/>
    </location>
</feature>